<evidence type="ECO:0000256" key="3">
    <source>
        <dbReference type="ARBA" id="ARBA00022618"/>
    </source>
</evidence>
<evidence type="ECO:0000313" key="7">
    <source>
        <dbReference type="EMBL" id="ONH31445.1"/>
    </source>
</evidence>
<evidence type="ECO:0000256" key="6">
    <source>
        <dbReference type="ARBA" id="ARBA00023306"/>
    </source>
</evidence>
<gene>
    <name evidence="7" type="ORF">BL253_09405</name>
</gene>
<comment type="caution">
    <text evidence="7">The sequence shown here is derived from an EMBL/GenBank/DDBJ whole genome shotgun (WGS) entry which is preliminary data.</text>
</comment>
<name>A0A1V2IED4_9ACTN</name>
<evidence type="ECO:0000256" key="5">
    <source>
        <dbReference type="ARBA" id="ARBA00023210"/>
    </source>
</evidence>
<dbReference type="OrthoDB" id="3853096at2"/>
<comment type="subcellular location">
    <subcellularLocation>
        <location evidence="1">Cell septum</location>
    </subcellularLocation>
</comment>
<keyword evidence="6" id="KW-0131">Cell cycle</keyword>
<proteinExistence type="inferred from homology"/>
<dbReference type="GO" id="GO:0030435">
    <property type="term" value="P:sporulation resulting in formation of a cellular spore"/>
    <property type="evidence" value="ECO:0007669"/>
    <property type="project" value="UniProtKB-KW"/>
</dbReference>
<keyword evidence="3" id="KW-0132">Cell division</keyword>
<dbReference type="EMBL" id="MOMC01000016">
    <property type="protein sequence ID" value="ONH31445.1"/>
    <property type="molecule type" value="Genomic_DNA"/>
</dbReference>
<reference evidence="8" key="1">
    <citation type="submission" date="2016-10" db="EMBL/GenBank/DDBJ databases">
        <title>Frankia sp. NRRL B-16386 Genome sequencing.</title>
        <authorList>
            <person name="Ghodhbane-Gtari F."/>
            <person name="Swanson E."/>
            <person name="Gueddou A."/>
            <person name="Hezbri K."/>
            <person name="Ktari K."/>
            <person name="Nouioui I."/>
            <person name="Morris K."/>
            <person name="Simpson S."/>
            <person name="Abebe-Akele F."/>
            <person name="Thomas K."/>
            <person name="Gtari M."/>
            <person name="Tisa L.S."/>
        </authorList>
    </citation>
    <scope>NUCLEOTIDE SEQUENCE [LARGE SCALE GENOMIC DNA]</scope>
    <source>
        <strain evidence="8">NRRL B-16386</strain>
    </source>
</reference>
<comment type="similarity">
    <text evidence="2">Belongs to the SsgA family.</text>
</comment>
<dbReference type="InterPro" id="IPR006776">
    <property type="entry name" value="SsgB"/>
</dbReference>
<dbReference type="GO" id="GO:0000917">
    <property type="term" value="P:division septum assembly"/>
    <property type="evidence" value="ECO:0007669"/>
    <property type="project" value="UniProtKB-KW"/>
</dbReference>
<dbReference type="STRING" id="1834516.BL253_09405"/>
<organism evidence="7 8">
    <name type="scientific">Pseudofrankia asymbiotica</name>
    <dbReference type="NCBI Taxonomy" id="1834516"/>
    <lineage>
        <taxon>Bacteria</taxon>
        <taxon>Bacillati</taxon>
        <taxon>Actinomycetota</taxon>
        <taxon>Actinomycetes</taxon>
        <taxon>Frankiales</taxon>
        <taxon>Frankiaceae</taxon>
        <taxon>Pseudofrankia</taxon>
    </lineage>
</organism>
<protein>
    <submittedName>
        <fullName evidence="7">Sporulation protein SsgA</fullName>
    </submittedName>
</protein>
<keyword evidence="4" id="KW-0749">Sporulation</keyword>
<evidence type="ECO:0000256" key="4">
    <source>
        <dbReference type="ARBA" id="ARBA00022969"/>
    </source>
</evidence>
<dbReference type="Gene3D" id="2.30.31.20">
    <property type="entry name" value="Sporulation-specific cell division protein SsgB"/>
    <property type="match status" value="1"/>
</dbReference>
<dbReference type="AlphaFoldDB" id="A0A1V2IED4"/>
<evidence type="ECO:0000313" key="8">
    <source>
        <dbReference type="Proteomes" id="UP000188929"/>
    </source>
</evidence>
<dbReference type="Proteomes" id="UP000188929">
    <property type="component" value="Unassembled WGS sequence"/>
</dbReference>
<evidence type="ECO:0000256" key="2">
    <source>
        <dbReference type="ARBA" id="ARBA00009323"/>
    </source>
</evidence>
<evidence type="ECO:0000256" key="1">
    <source>
        <dbReference type="ARBA" id="ARBA00004431"/>
    </source>
</evidence>
<keyword evidence="5" id="KW-0717">Septation</keyword>
<dbReference type="GO" id="GO:0030428">
    <property type="term" value="C:cell septum"/>
    <property type="evidence" value="ECO:0007669"/>
    <property type="project" value="UniProtKB-SubCell"/>
</dbReference>
<dbReference type="InterPro" id="IPR038658">
    <property type="entry name" value="SsgB_sf"/>
</dbReference>
<keyword evidence="8" id="KW-1185">Reference proteome</keyword>
<dbReference type="Pfam" id="PF04686">
    <property type="entry name" value="SsgA"/>
    <property type="match status" value="1"/>
</dbReference>
<sequence>MSRAEPTITVPFDARLLDDGGKFPAELAYRPGDPFAVVISFDVGSGALVEWVFARELLEDGLRRPAGIADVRIAPITHAGEAVVELWLTSPGGHARIGLPRWAVRTFLRRVATSVPSGTESGHIDWDLELSLLSEGGLTGDGPSMTT</sequence>
<accession>A0A1V2IED4</accession>
<dbReference type="RefSeq" id="WP_076815567.1">
    <property type="nucleotide sequence ID" value="NZ_MOMC01000016.1"/>
</dbReference>